<evidence type="ECO:0000313" key="3">
    <source>
        <dbReference type="Proteomes" id="UP000050996"/>
    </source>
</evidence>
<proteinExistence type="predicted"/>
<dbReference type="Proteomes" id="UP000050996">
    <property type="component" value="Unassembled WGS sequence"/>
</dbReference>
<accession>A0A0Q3SQQ8</accession>
<feature type="compositionally biased region" description="Polar residues" evidence="1">
    <location>
        <begin position="132"/>
        <end position="147"/>
    </location>
</feature>
<gene>
    <name evidence="2" type="ORF">AN957_07395</name>
</gene>
<dbReference type="AlphaFoldDB" id="A0A0Q3SQQ8"/>
<feature type="compositionally biased region" description="Low complexity" evidence="1">
    <location>
        <begin position="46"/>
        <end position="60"/>
    </location>
</feature>
<evidence type="ECO:0000256" key="1">
    <source>
        <dbReference type="SAM" id="MobiDB-lite"/>
    </source>
</evidence>
<name>A0A0Q3SQQ8_9BACI</name>
<protein>
    <submittedName>
        <fullName evidence="2">Uncharacterized protein</fullName>
    </submittedName>
</protein>
<reference evidence="2 3" key="1">
    <citation type="submission" date="2015-09" db="EMBL/GenBank/DDBJ databases">
        <title>Genome sequencing project for genomic taxonomy and phylogenomics of Bacillus-like bacteria.</title>
        <authorList>
            <person name="Liu B."/>
            <person name="Wang J."/>
            <person name="Zhu Y."/>
            <person name="Liu G."/>
            <person name="Chen Q."/>
            <person name="Chen Z."/>
            <person name="Lan J."/>
            <person name="Che J."/>
            <person name="Ge C."/>
            <person name="Shi H."/>
            <person name="Pan Z."/>
            <person name="Liu X."/>
        </authorList>
    </citation>
    <scope>NUCLEOTIDE SEQUENCE [LARGE SCALE GENOMIC DNA]</scope>
    <source>
        <strain evidence="2 3">FJAT-18043</strain>
    </source>
</reference>
<dbReference type="EMBL" id="LJIX01000006">
    <property type="protein sequence ID" value="KQL21836.1"/>
    <property type="molecule type" value="Genomic_DNA"/>
</dbReference>
<organism evidence="2 3">
    <name type="scientific">Cytobacillus solani</name>
    <dbReference type="NCBI Taxonomy" id="1637975"/>
    <lineage>
        <taxon>Bacteria</taxon>
        <taxon>Bacillati</taxon>
        <taxon>Bacillota</taxon>
        <taxon>Bacilli</taxon>
        <taxon>Bacillales</taxon>
        <taxon>Bacillaceae</taxon>
        <taxon>Cytobacillus</taxon>
    </lineage>
</organism>
<evidence type="ECO:0000313" key="2">
    <source>
        <dbReference type="EMBL" id="KQL21836.1"/>
    </source>
</evidence>
<dbReference type="PATRIC" id="fig|1637975.4.peg.1204"/>
<keyword evidence="3" id="KW-1185">Reference proteome</keyword>
<comment type="caution">
    <text evidence="2">The sequence shown here is derived from an EMBL/GenBank/DDBJ whole genome shotgun (WGS) entry which is preliminary data.</text>
</comment>
<feature type="region of interest" description="Disordered" evidence="1">
    <location>
        <begin position="118"/>
        <end position="169"/>
    </location>
</feature>
<sequence length="169" mass="17245">MNETISVVVKRDGDEIVSRSLISDKSKIVIVINNQFTSSPNTTQIASGAGRNSAAGNNAALDSSNTEQQQSVGAGGEAKNFGMNGNQSEPHVKHGHCDNDSELVIVINNQINQAGEEAGATQVASGAGKDSTAGTNAAIESSNTKQQHAVGGGEGIAVNDGENGNQEEV</sequence>
<feature type="region of interest" description="Disordered" evidence="1">
    <location>
        <begin position="39"/>
        <end position="96"/>
    </location>
</feature>
<feature type="compositionally biased region" description="Polar residues" evidence="1">
    <location>
        <begin position="61"/>
        <end position="72"/>
    </location>
</feature>